<comment type="caution">
    <text evidence="2">The sequence shown here is derived from an EMBL/GenBank/DDBJ whole genome shotgun (WGS) entry which is preliminary data.</text>
</comment>
<evidence type="ECO:0000256" key="1">
    <source>
        <dbReference type="SAM" id="MobiDB-lite"/>
    </source>
</evidence>
<organism evidence="2 3">
    <name type="scientific">Candidatus Magasanikbacteria bacterium RIFCSPHIGHO2_02_FULL_45_10</name>
    <dbReference type="NCBI Taxonomy" id="1798679"/>
    <lineage>
        <taxon>Bacteria</taxon>
        <taxon>Candidatus Magasanikiibacteriota</taxon>
    </lineage>
</organism>
<protein>
    <submittedName>
        <fullName evidence="2">Uncharacterized protein</fullName>
    </submittedName>
</protein>
<proteinExistence type="predicted"/>
<accession>A0A1F6MA03</accession>
<name>A0A1F6MA03_9BACT</name>
<dbReference type="EMBL" id="MFQA01000042">
    <property type="protein sequence ID" value="OGH68449.1"/>
    <property type="molecule type" value="Genomic_DNA"/>
</dbReference>
<reference evidence="2 3" key="1">
    <citation type="journal article" date="2016" name="Nat. Commun.">
        <title>Thousands of microbial genomes shed light on interconnected biogeochemical processes in an aquifer system.</title>
        <authorList>
            <person name="Anantharaman K."/>
            <person name="Brown C.T."/>
            <person name="Hug L.A."/>
            <person name="Sharon I."/>
            <person name="Castelle C.J."/>
            <person name="Probst A.J."/>
            <person name="Thomas B.C."/>
            <person name="Singh A."/>
            <person name="Wilkins M.J."/>
            <person name="Karaoz U."/>
            <person name="Brodie E.L."/>
            <person name="Williams K.H."/>
            <person name="Hubbard S.S."/>
            <person name="Banfield J.F."/>
        </authorList>
    </citation>
    <scope>NUCLEOTIDE SEQUENCE [LARGE SCALE GENOMIC DNA]</scope>
</reference>
<evidence type="ECO:0000313" key="3">
    <source>
        <dbReference type="Proteomes" id="UP000176413"/>
    </source>
</evidence>
<gene>
    <name evidence="2" type="ORF">A3D53_03460</name>
</gene>
<sequence>MSEKAGYTPIESNQNLENVAEKPINESNKNKKKSFLRQLGEGGLKKKMAGILLAGAIEGATACAPDMGGICENPNESEMSLSRTFEFEDGYELSAEQKDLVKNMVNQEFDKIEPAFRQGIDTIKIISPDSQDRLNDRSIRGDKKATGIYRSADFIIPLVNEIILAGPRLIDFDASRWSYYSKNIRNVIMHEVGHHVDNYGGIHEGFKRAGPTLFKEYYDGTPDFNGQDREREDAAEGFQIYRGNKYKFLLYYFQTDPKNIDKFRSLRDETFCGKDYPVDDPIMAYQELFFLYRTDKSDLPNNEIHDRILKAYETLEDEFKDERSDMLIEFYRLGGNNTAWQRVDMSLDQPHVAFKNNYETYRGKYEALRARAEAVQWPKMVAEIDYRIVSLAYIWAGSYFSSFFENERDKIFNEAVKTSWSVVDSRVLSVEREYEVRCEFANLFMDAKQFDDARKMLAPYLDQKDHISADHLQKFSELIQYREAKAKYREAEADGN</sequence>
<evidence type="ECO:0000313" key="2">
    <source>
        <dbReference type="EMBL" id="OGH68449.1"/>
    </source>
</evidence>
<feature type="region of interest" description="Disordered" evidence="1">
    <location>
        <begin position="1"/>
        <end position="32"/>
    </location>
</feature>
<dbReference type="AlphaFoldDB" id="A0A1F6MA03"/>
<dbReference type="Proteomes" id="UP000176413">
    <property type="component" value="Unassembled WGS sequence"/>
</dbReference>